<keyword evidence="3" id="KW-1185">Reference proteome</keyword>
<evidence type="ECO:0000256" key="1">
    <source>
        <dbReference type="SAM" id="MobiDB-lite"/>
    </source>
</evidence>
<dbReference type="PANTHER" id="PTHR47872:SF1">
    <property type="entry name" value="NUCLEAR RNA EXPORT FACTOR SDE5-RELATED"/>
    <property type="match status" value="1"/>
</dbReference>
<dbReference type="Proteomes" id="UP001152561">
    <property type="component" value="Unassembled WGS sequence"/>
</dbReference>
<dbReference type="AlphaFoldDB" id="A0A9Q1L5K8"/>
<feature type="region of interest" description="Disordered" evidence="1">
    <location>
        <begin position="89"/>
        <end position="111"/>
    </location>
</feature>
<dbReference type="EMBL" id="JAJAGQ010000022">
    <property type="protein sequence ID" value="KAJ8528946.1"/>
    <property type="molecule type" value="Genomic_DNA"/>
</dbReference>
<feature type="compositionally biased region" description="Polar residues" evidence="1">
    <location>
        <begin position="100"/>
        <end position="111"/>
    </location>
</feature>
<reference evidence="3" key="1">
    <citation type="journal article" date="2023" name="Proc. Natl. Acad. Sci. U.S.A.">
        <title>Genomic and structural basis for evolution of tropane alkaloid biosynthesis.</title>
        <authorList>
            <person name="Wanga Y.-J."/>
            <person name="Taina T."/>
            <person name="Yua J.-Y."/>
            <person name="Lia J."/>
            <person name="Xua B."/>
            <person name="Chenc J."/>
            <person name="D'Auriad J.C."/>
            <person name="Huanga J.-P."/>
            <person name="Huanga S.-X."/>
        </authorList>
    </citation>
    <scope>NUCLEOTIDE SEQUENCE [LARGE SCALE GENOMIC DNA]</scope>
    <source>
        <strain evidence="3">cv. KIB-2019</strain>
    </source>
</reference>
<evidence type="ECO:0000313" key="3">
    <source>
        <dbReference type="Proteomes" id="UP001152561"/>
    </source>
</evidence>
<dbReference type="PANTHER" id="PTHR47872">
    <property type="entry name" value="NUCLEAR RNA EXPORT FACTOR SDE5-RELATED"/>
    <property type="match status" value="1"/>
</dbReference>
<evidence type="ECO:0000313" key="2">
    <source>
        <dbReference type="EMBL" id="KAJ8528946.1"/>
    </source>
</evidence>
<proteinExistence type="predicted"/>
<sequence>MKNEQNLGRTERVEMRAMVLFSSYDGRMKMEVPQSTVLFTDDDIKNLELLLDVFGSVVSLNEISATYVYGKANWNSTIASDILVEMQAGTSASEEKTEDSLTLTSESDLRK</sequence>
<protein>
    <submittedName>
        <fullName evidence="2">Uncharacterized protein</fullName>
    </submittedName>
</protein>
<gene>
    <name evidence="2" type="ORF">K7X08_035764</name>
</gene>
<organism evidence="2 3">
    <name type="scientific">Anisodus acutangulus</name>
    <dbReference type="NCBI Taxonomy" id="402998"/>
    <lineage>
        <taxon>Eukaryota</taxon>
        <taxon>Viridiplantae</taxon>
        <taxon>Streptophyta</taxon>
        <taxon>Embryophyta</taxon>
        <taxon>Tracheophyta</taxon>
        <taxon>Spermatophyta</taxon>
        <taxon>Magnoliopsida</taxon>
        <taxon>eudicotyledons</taxon>
        <taxon>Gunneridae</taxon>
        <taxon>Pentapetalae</taxon>
        <taxon>asterids</taxon>
        <taxon>lamiids</taxon>
        <taxon>Solanales</taxon>
        <taxon>Solanaceae</taxon>
        <taxon>Solanoideae</taxon>
        <taxon>Hyoscyameae</taxon>
        <taxon>Anisodus</taxon>
    </lineage>
</organism>
<comment type="caution">
    <text evidence="2">The sequence shown here is derived from an EMBL/GenBank/DDBJ whole genome shotgun (WGS) entry which is preliminary data.</text>
</comment>
<name>A0A9Q1L5K8_9SOLA</name>
<dbReference type="OrthoDB" id="1928104at2759"/>
<accession>A0A9Q1L5K8</accession>